<evidence type="ECO:0000256" key="1">
    <source>
        <dbReference type="ARBA" id="ARBA00008889"/>
    </source>
</evidence>
<evidence type="ECO:0000256" key="3">
    <source>
        <dbReference type="ARBA" id="ARBA00035502"/>
    </source>
</evidence>
<dbReference type="SUPFAM" id="SSF160369">
    <property type="entry name" value="Ribosomal protein L10-like"/>
    <property type="match status" value="1"/>
</dbReference>
<comment type="similarity">
    <text evidence="1">Belongs to the universal ribosomal protein uL10 family.</text>
</comment>
<protein>
    <recommendedName>
        <fullName evidence="2">Large ribosomal subunit protein uL10</fullName>
    </recommendedName>
    <alternativeName>
        <fullName evidence="3">50S ribosomal protein L10</fullName>
    </alternativeName>
</protein>
<keyword evidence="4" id="KW-0687">Ribonucleoprotein</keyword>
<dbReference type="Proteomes" id="UP000230131">
    <property type="component" value="Unassembled WGS sequence"/>
</dbReference>
<proteinExistence type="inferred from homology"/>
<dbReference type="Gene3D" id="3.30.70.1730">
    <property type="match status" value="1"/>
</dbReference>
<evidence type="ECO:0000313" key="5">
    <source>
        <dbReference type="Proteomes" id="UP000230131"/>
    </source>
</evidence>
<dbReference type="EMBL" id="PEVH01000040">
    <property type="protein sequence ID" value="PIU99159.1"/>
    <property type="molecule type" value="Genomic_DNA"/>
</dbReference>
<sequence>MKSKIQKQKEIEIGEKLLKKSQNLIFVDFSGATMKDLTTLRSQLKKLNSQFKVVKKRLLKIVFQKLGIDFDATQFEAQAGTVFIPEKDLAEATSIVYKLFKEKEKQKAGFKILGGYDLTNKTFIDEQKMMFIGQLPKREVVLVQLLSAIVAPIRSILYILNEKSKRS</sequence>
<evidence type="ECO:0000313" key="4">
    <source>
        <dbReference type="EMBL" id="PIU99159.1"/>
    </source>
</evidence>
<evidence type="ECO:0000256" key="2">
    <source>
        <dbReference type="ARBA" id="ARBA00035202"/>
    </source>
</evidence>
<reference evidence="5" key="1">
    <citation type="submission" date="2017-09" db="EMBL/GenBank/DDBJ databases">
        <title>Depth-based differentiation of microbial function through sediment-hosted aquifers and enrichment of novel symbionts in the deep terrestrial subsurface.</title>
        <authorList>
            <person name="Probst A.J."/>
            <person name="Ladd B."/>
            <person name="Jarett J.K."/>
            <person name="Geller-Mcgrath D.E."/>
            <person name="Sieber C.M.K."/>
            <person name="Emerson J.B."/>
            <person name="Anantharaman K."/>
            <person name="Thomas B.C."/>
            <person name="Malmstrom R."/>
            <person name="Stieglmeier M."/>
            <person name="Klingl A."/>
            <person name="Woyke T."/>
            <person name="Ryan C.M."/>
            <person name="Banfield J.F."/>
        </authorList>
    </citation>
    <scope>NUCLEOTIDE SEQUENCE [LARGE SCALE GENOMIC DNA]</scope>
</reference>
<gene>
    <name evidence="4" type="primary">rplJ</name>
    <name evidence="4" type="ORF">COS59_01260</name>
</gene>
<dbReference type="InterPro" id="IPR043141">
    <property type="entry name" value="Ribosomal_uL10-like_sf"/>
</dbReference>
<name>A0A2M7B7W3_9BACT</name>
<dbReference type="AlphaFoldDB" id="A0A2M7B7W3"/>
<comment type="caution">
    <text evidence="4">The sequence shown here is derived from an EMBL/GenBank/DDBJ whole genome shotgun (WGS) entry which is preliminary data.</text>
</comment>
<accession>A0A2M7B7W3</accession>
<organism evidence="4 5">
    <name type="scientific">Candidatus Wolfebacteria bacterium CG03_land_8_20_14_0_80_36_15</name>
    <dbReference type="NCBI Taxonomy" id="1975067"/>
    <lineage>
        <taxon>Bacteria</taxon>
        <taxon>Candidatus Wolfeibacteriota</taxon>
    </lineage>
</organism>
<keyword evidence="4" id="KW-0689">Ribosomal protein</keyword>
<dbReference type="GO" id="GO:0005840">
    <property type="term" value="C:ribosome"/>
    <property type="evidence" value="ECO:0007669"/>
    <property type="project" value="UniProtKB-KW"/>
</dbReference>
<dbReference type="Pfam" id="PF00466">
    <property type="entry name" value="Ribosomal_L10"/>
    <property type="match status" value="1"/>
</dbReference>
<dbReference type="InterPro" id="IPR001790">
    <property type="entry name" value="Ribosomal_uL10"/>
</dbReference>